<comment type="subcellular location">
    <subcellularLocation>
        <location evidence="1">Membrane</location>
        <topology evidence="1">Multi-pass membrane protein</topology>
    </subcellularLocation>
</comment>
<dbReference type="InterPro" id="IPR002455">
    <property type="entry name" value="GPCR3_GABA-B"/>
</dbReference>
<evidence type="ECO:0000256" key="3">
    <source>
        <dbReference type="ARBA" id="ARBA00022989"/>
    </source>
</evidence>
<evidence type="ECO:0000313" key="11">
    <source>
        <dbReference type="EMBL" id="RKP21942.1"/>
    </source>
</evidence>
<evidence type="ECO:0000256" key="1">
    <source>
        <dbReference type="ARBA" id="ARBA00004141"/>
    </source>
</evidence>
<organism evidence="11 12">
    <name type="scientific">Rozella allomycis (strain CSF55)</name>
    <dbReference type="NCBI Taxonomy" id="988480"/>
    <lineage>
        <taxon>Eukaryota</taxon>
        <taxon>Fungi</taxon>
        <taxon>Fungi incertae sedis</taxon>
        <taxon>Cryptomycota</taxon>
        <taxon>Cryptomycota incertae sedis</taxon>
        <taxon>Rozella</taxon>
    </lineage>
</organism>
<keyword evidence="8" id="KW-0807">Transducer</keyword>
<dbReference type="PRINTS" id="PR00248">
    <property type="entry name" value="GPCRMGR"/>
</dbReference>
<evidence type="ECO:0000256" key="7">
    <source>
        <dbReference type="ARBA" id="ARBA00023180"/>
    </source>
</evidence>
<dbReference type="PROSITE" id="PS50259">
    <property type="entry name" value="G_PROTEIN_RECEP_F3_4"/>
    <property type="match status" value="1"/>
</dbReference>
<dbReference type="PANTHER" id="PTHR10519:SF20">
    <property type="entry name" value="G-PROTEIN COUPLED RECEPTOR 156-RELATED"/>
    <property type="match status" value="1"/>
</dbReference>
<dbReference type="Pfam" id="PF00003">
    <property type="entry name" value="7tm_3"/>
    <property type="match status" value="1"/>
</dbReference>
<evidence type="ECO:0000256" key="9">
    <source>
        <dbReference type="SAM" id="Phobius"/>
    </source>
</evidence>
<evidence type="ECO:0000256" key="2">
    <source>
        <dbReference type="ARBA" id="ARBA00022692"/>
    </source>
</evidence>
<feature type="transmembrane region" description="Helical" evidence="9">
    <location>
        <begin position="335"/>
        <end position="353"/>
    </location>
</feature>
<feature type="transmembrane region" description="Helical" evidence="9">
    <location>
        <begin position="465"/>
        <end position="484"/>
    </location>
</feature>
<sequence length="670" mass="74901">MQVARDLDIEVLVRTSFYENDLVDGPKKAVDLVKESDARVVLFFGFSTEIVSVISYAKQVGVYSRGFVWICSEGVAIDYNRLSSESKKLIQGTLIFLPKEGQGPEYDRMITSYQDSILNTTSPYRLNNTLSIPMPFSMNYASCLDLLVRGIDRVYKAQANASLDALTNGTYQAKLKVPSSFQFDNNTVITPTGHVSLDWNGERIGEYSIYNAGETDIVDVATWSNGNVILSGELITYPGGSTAKPLGRIDPSELAGYVSSTDGFGVLSLALGIIGIVLVTVVILLFIKYRKHKLLVSSSFHVSIFLLSVLYLNFLQLIIMPGIPTSSFCKADTTLLVLSFSLFYGNLIAKSVRLYKIFYVIKTNGGNKWTDRKVILFGSLFAIINIILIIIWNTIDNPSPMILKRPGTKDYFWTCRSQSASFQSTMLTTILLYCGIILLGNLMMAVKTRGIPSKFQETKTIGLSVYNLAIVLIFAIPTLVSQSLDYQSAFAIKVIVIAYCSFFNLFTMFLHKLFLIYSNTYSSGTSTKGAQSENVESKMAQEEIGRMYKSFSKVSLKITSGFSMFNEYRLFALILNQDSKSIYLMPFMRATVEDQLQSSGHCTAWVLPTLKVFTCAKNEASLSVNVVVESTKYHIKFNEKDQYQNWVNIFELWQTKVSTADSFSTKLLNK</sequence>
<name>A0A4P9YRG0_ROZAC</name>
<keyword evidence="2 9" id="KW-0812">Transmembrane</keyword>
<evidence type="ECO:0000256" key="8">
    <source>
        <dbReference type="ARBA" id="ARBA00023224"/>
    </source>
</evidence>
<evidence type="ECO:0000256" key="5">
    <source>
        <dbReference type="ARBA" id="ARBA00023136"/>
    </source>
</evidence>
<proteinExistence type="predicted"/>
<dbReference type="InterPro" id="IPR017978">
    <property type="entry name" value="GPCR_3_C"/>
</dbReference>
<dbReference type="GO" id="GO:0004965">
    <property type="term" value="F:G protein-coupled GABA receptor activity"/>
    <property type="evidence" value="ECO:0007669"/>
    <property type="project" value="InterPro"/>
</dbReference>
<feature type="transmembrane region" description="Helical" evidence="9">
    <location>
        <begin position="374"/>
        <end position="395"/>
    </location>
</feature>
<dbReference type="EMBL" id="ML004918">
    <property type="protein sequence ID" value="RKP21942.1"/>
    <property type="molecule type" value="Genomic_DNA"/>
</dbReference>
<evidence type="ECO:0000256" key="4">
    <source>
        <dbReference type="ARBA" id="ARBA00023040"/>
    </source>
</evidence>
<feature type="transmembrane region" description="Helical" evidence="9">
    <location>
        <begin position="299"/>
        <end position="323"/>
    </location>
</feature>
<keyword evidence="7" id="KW-0325">Glycoprotein</keyword>
<dbReference type="PRINTS" id="PR01176">
    <property type="entry name" value="GABABRECEPTR"/>
</dbReference>
<keyword evidence="4" id="KW-0297">G-protein coupled receptor</keyword>
<dbReference type="InterPro" id="IPR001828">
    <property type="entry name" value="ANF_lig-bd_rcpt"/>
</dbReference>
<evidence type="ECO:0000256" key="6">
    <source>
        <dbReference type="ARBA" id="ARBA00023170"/>
    </source>
</evidence>
<dbReference type="InterPro" id="IPR028082">
    <property type="entry name" value="Peripla_BP_I"/>
</dbReference>
<dbReference type="Gene3D" id="3.40.50.2300">
    <property type="match status" value="1"/>
</dbReference>
<dbReference type="PANTHER" id="PTHR10519">
    <property type="entry name" value="GABA-B RECEPTOR"/>
    <property type="match status" value="1"/>
</dbReference>
<reference evidence="12" key="1">
    <citation type="journal article" date="2018" name="Nat. Microbiol.">
        <title>Leveraging single-cell genomics to expand the fungal tree of life.</title>
        <authorList>
            <person name="Ahrendt S.R."/>
            <person name="Quandt C.A."/>
            <person name="Ciobanu D."/>
            <person name="Clum A."/>
            <person name="Salamov A."/>
            <person name="Andreopoulos B."/>
            <person name="Cheng J.F."/>
            <person name="Woyke T."/>
            <person name="Pelin A."/>
            <person name="Henrissat B."/>
            <person name="Reynolds N.K."/>
            <person name="Benny G.L."/>
            <person name="Smith M.E."/>
            <person name="James T.Y."/>
            <person name="Grigoriev I.V."/>
        </authorList>
    </citation>
    <scope>NUCLEOTIDE SEQUENCE [LARGE SCALE GENOMIC DNA]</scope>
    <source>
        <strain evidence="12">CSF55</strain>
    </source>
</reference>
<feature type="domain" description="G-protein coupled receptors family 3 profile" evidence="10">
    <location>
        <begin position="264"/>
        <end position="516"/>
    </location>
</feature>
<feature type="transmembrane region" description="Helical" evidence="9">
    <location>
        <begin position="264"/>
        <end position="287"/>
    </location>
</feature>
<dbReference type="InterPro" id="IPR000337">
    <property type="entry name" value="GPCR_3"/>
</dbReference>
<dbReference type="SUPFAM" id="SSF53822">
    <property type="entry name" value="Periplasmic binding protein-like I"/>
    <property type="match status" value="1"/>
</dbReference>
<evidence type="ECO:0000259" key="10">
    <source>
        <dbReference type="PROSITE" id="PS50259"/>
    </source>
</evidence>
<evidence type="ECO:0000313" key="12">
    <source>
        <dbReference type="Proteomes" id="UP000281549"/>
    </source>
</evidence>
<feature type="transmembrane region" description="Helical" evidence="9">
    <location>
        <begin position="426"/>
        <end position="444"/>
    </location>
</feature>
<dbReference type="Pfam" id="PF01094">
    <property type="entry name" value="ANF_receptor"/>
    <property type="match status" value="1"/>
</dbReference>
<accession>A0A4P9YRG0</accession>
<protein>
    <recommendedName>
        <fullName evidence="10">G-protein coupled receptors family 3 profile domain-containing protein</fullName>
    </recommendedName>
</protein>
<dbReference type="AlphaFoldDB" id="A0A4P9YRG0"/>
<keyword evidence="5 9" id="KW-0472">Membrane</keyword>
<feature type="transmembrane region" description="Helical" evidence="9">
    <location>
        <begin position="490"/>
        <end position="510"/>
    </location>
</feature>
<gene>
    <name evidence="11" type="ORF">ROZALSC1DRAFT_26657</name>
</gene>
<keyword evidence="3 9" id="KW-1133">Transmembrane helix</keyword>
<dbReference type="GO" id="GO:0038039">
    <property type="term" value="C:G protein-coupled receptor heterodimeric complex"/>
    <property type="evidence" value="ECO:0007669"/>
    <property type="project" value="TreeGrafter"/>
</dbReference>
<keyword evidence="6" id="KW-0675">Receptor</keyword>
<dbReference type="Proteomes" id="UP000281549">
    <property type="component" value="Unassembled WGS sequence"/>
</dbReference>